<dbReference type="PROSITE" id="PS51186">
    <property type="entry name" value="GNAT"/>
    <property type="match status" value="1"/>
</dbReference>
<protein>
    <submittedName>
        <fullName evidence="4">GNAT family N-acetyltransferase</fullName>
    </submittedName>
</protein>
<gene>
    <name evidence="4" type="ORF">FH607_012900</name>
</gene>
<proteinExistence type="predicted"/>
<dbReference type="Gene3D" id="3.40.630.30">
    <property type="match status" value="1"/>
</dbReference>
<evidence type="ECO:0000259" key="3">
    <source>
        <dbReference type="PROSITE" id="PS51186"/>
    </source>
</evidence>
<dbReference type="SUPFAM" id="SSF55729">
    <property type="entry name" value="Acyl-CoA N-acyltransferases (Nat)"/>
    <property type="match status" value="1"/>
</dbReference>
<comment type="caution">
    <text evidence="4">The sequence shown here is derived from an EMBL/GenBank/DDBJ whole genome shotgun (WGS) entry which is preliminary data.</text>
</comment>
<dbReference type="InterPro" id="IPR000182">
    <property type="entry name" value="GNAT_dom"/>
</dbReference>
<dbReference type="PANTHER" id="PTHR43877">
    <property type="entry name" value="AMINOALKYLPHOSPHONATE N-ACETYLTRANSFERASE-RELATED-RELATED"/>
    <property type="match status" value="1"/>
</dbReference>
<dbReference type="AlphaFoldDB" id="A0A5N6AAR4"/>
<evidence type="ECO:0000313" key="5">
    <source>
        <dbReference type="Proteomes" id="UP000314251"/>
    </source>
</evidence>
<dbReference type="InterPro" id="IPR050832">
    <property type="entry name" value="Bact_Acetyltransf"/>
</dbReference>
<dbReference type="GO" id="GO:0016747">
    <property type="term" value="F:acyltransferase activity, transferring groups other than amino-acyl groups"/>
    <property type="evidence" value="ECO:0007669"/>
    <property type="project" value="InterPro"/>
</dbReference>
<keyword evidence="2" id="KW-0012">Acyltransferase</keyword>
<sequence length="189" mass="20137">MAIRPLSLADFDEAAPQLAEVLVELVAGSVSLGFLRPLEPAVAERWWRGRRAAVAEGQLTVWVAAEGGTVLGTVGLSRVTLPAGRHRAEVVKLMVRPGAQGRGLGRALLATAERAARAAGLRLLLLDTEADTPAERLYRATGWTHYGTVPEYAAESGGVPRDCAFFYKRLDEAPPEATAGSRPPSRSGR</sequence>
<dbReference type="OrthoDB" id="3389160at2"/>
<evidence type="ECO:0000256" key="2">
    <source>
        <dbReference type="ARBA" id="ARBA00023315"/>
    </source>
</evidence>
<dbReference type="PANTHER" id="PTHR43877:SF2">
    <property type="entry name" value="AMINOALKYLPHOSPHONATE N-ACETYLTRANSFERASE-RELATED"/>
    <property type="match status" value="1"/>
</dbReference>
<dbReference type="CDD" id="cd04301">
    <property type="entry name" value="NAT_SF"/>
    <property type="match status" value="1"/>
</dbReference>
<keyword evidence="5" id="KW-1185">Reference proteome</keyword>
<evidence type="ECO:0000256" key="1">
    <source>
        <dbReference type="ARBA" id="ARBA00022679"/>
    </source>
</evidence>
<evidence type="ECO:0000313" key="4">
    <source>
        <dbReference type="EMBL" id="KAB8165917.1"/>
    </source>
</evidence>
<accession>A0A5N6AAR4</accession>
<dbReference type="EMBL" id="VDLY02000007">
    <property type="protein sequence ID" value="KAB8165917.1"/>
    <property type="molecule type" value="Genomic_DNA"/>
</dbReference>
<organism evidence="4 5">
    <name type="scientific">Streptomyces mimosae</name>
    <dbReference type="NCBI Taxonomy" id="2586635"/>
    <lineage>
        <taxon>Bacteria</taxon>
        <taxon>Bacillati</taxon>
        <taxon>Actinomycetota</taxon>
        <taxon>Actinomycetes</taxon>
        <taxon>Kitasatosporales</taxon>
        <taxon>Streptomycetaceae</taxon>
        <taxon>Streptomyces</taxon>
    </lineage>
</organism>
<dbReference type="Pfam" id="PF00583">
    <property type="entry name" value="Acetyltransf_1"/>
    <property type="match status" value="1"/>
</dbReference>
<name>A0A5N6AAR4_9ACTN</name>
<reference evidence="4" key="1">
    <citation type="submission" date="2019-10" db="EMBL/GenBank/DDBJ databases">
        <title>Nonomuraea sp. nov., isolated from Phyllanthus amarus.</title>
        <authorList>
            <person name="Klykleung N."/>
            <person name="Tanasupawat S."/>
        </authorList>
    </citation>
    <scope>NUCLEOTIDE SEQUENCE [LARGE SCALE GENOMIC DNA]</scope>
    <source>
        <strain evidence="4">3MP-10</strain>
    </source>
</reference>
<keyword evidence="1" id="KW-0808">Transferase</keyword>
<dbReference type="InterPro" id="IPR016181">
    <property type="entry name" value="Acyl_CoA_acyltransferase"/>
</dbReference>
<dbReference type="Proteomes" id="UP000314251">
    <property type="component" value="Unassembled WGS sequence"/>
</dbReference>
<feature type="domain" description="N-acetyltransferase" evidence="3">
    <location>
        <begin position="1"/>
        <end position="172"/>
    </location>
</feature>